<protein>
    <submittedName>
        <fullName evidence="1">(pine wood nematode) hypothetical protein</fullName>
    </submittedName>
</protein>
<organism evidence="1 2">
    <name type="scientific">Bursaphelenchus xylophilus</name>
    <name type="common">Pinewood nematode worm</name>
    <name type="synonym">Aphelenchoides xylophilus</name>
    <dbReference type="NCBI Taxonomy" id="6326"/>
    <lineage>
        <taxon>Eukaryota</taxon>
        <taxon>Metazoa</taxon>
        <taxon>Ecdysozoa</taxon>
        <taxon>Nematoda</taxon>
        <taxon>Chromadorea</taxon>
        <taxon>Rhabditida</taxon>
        <taxon>Tylenchina</taxon>
        <taxon>Tylenchomorpha</taxon>
        <taxon>Aphelenchoidea</taxon>
        <taxon>Aphelenchoididae</taxon>
        <taxon>Bursaphelenchus</taxon>
    </lineage>
</organism>
<keyword evidence="2" id="KW-1185">Reference proteome</keyword>
<reference evidence="1" key="1">
    <citation type="submission" date="2020-09" db="EMBL/GenBank/DDBJ databases">
        <authorList>
            <person name="Kikuchi T."/>
        </authorList>
    </citation>
    <scope>NUCLEOTIDE SEQUENCE</scope>
    <source>
        <strain evidence="1">Ka4C1</strain>
    </source>
</reference>
<dbReference type="Proteomes" id="UP000659654">
    <property type="component" value="Unassembled WGS sequence"/>
</dbReference>
<evidence type="ECO:0000313" key="2">
    <source>
        <dbReference type="Proteomes" id="UP000659654"/>
    </source>
</evidence>
<proteinExistence type="predicted"/>
<name>A0A7I8X9I5_BURXY</name>
<gene>
    <name evidence="1" type="ORF">BXYJ_LOCUS15569</name>
</gene>
<sequence length="85" mass="9399">MFAFEGVSVEATIGEVNKQTPILEPVNDPYRNLPTVDLEAETSLESVLGSNPPIQCLEEADHWKPVVHPRRDIANDSTPTGRRCV</sequence>
<evidence type="ECO:0000313" key="1">
    <source>
        <dbReference type="EMBL" id="CAD5235478.1"/>
    </source>
</evidence>
<accession>A0A7I8X9I5</accession>
<dbReference type="Proteomes" id="UP000582659">
    <property type="component" value="Unassembled WGS sequence"/>
</dbReference>
<comment type="caution">
    <text evidence="1">The sequence shown here is derived from an EMBL/GenBank/DDBJ whole genome shotgun (WGS) entry which is preliminary data.</text>
</comment>
<dbReference type="EMBL" id="CAJFDI010000006">
    <property type="protein sequence ID" value="CAD5235478.1"/>
    <property type="molecule type" value="Genomic_DNA"/>
</dbReference>
<dbReference type="AlphaFoldDB" id="A0A7I8X9I5"/>
<dbReference type="EMBL" id="CAJFCV020000006">
    <property type="protein sequence ID" value="CAG9131911.1"/>
    <property type="molecule type" value="Genomic_DNA"/>
</dbReference>